<proteinExistence type="predicted"/>
<protein>
    <recommendedName>
        <fullName evidence="4">DUF5666 domain-containing protein</fullName>
    </recommendedName>
</protein>
<name>A0AAU8G1B1_9MICO</name>
<feature type="signal peptide" evidence="2">
    <location>
        <begin position="1"/>
        <end position="28"/>
    </location>
</feature>
<evidence type="ECO:0008006" key="4">
    <source>
        <dbReference type="Google" id="ProtNLM"/>
    </source>
</evidence>
<keyword evidence="2" id="KW-0732">Signal</keyword>
<evidence type="ECO:0000256" key="1">
    <source>
        <dbReference type="SAM" id="MobiDB-lite"/>
    </source>
</evidence>
<dbReference type="AlphaFoldDB" id="A0AAU8G1B1"/>
<dbReference type="EMBL" id="CP159290">
    <property type="protein sequence ID" value="XCH30654.1"/>
    <property type="molecule type" value="Genomic_DNA"/>
</dbReference>
<sequence>MRRSPHATTRRATALALPLVTALALALAGCTADRPDGPAVPPDRSADVAGAVDRDDGGPRLVDASDPYYEGMALLSASTVVLDADGGRVDGDALDDGDVVEVWADVCAESSPVQCQVLAVRVVG</sequence>
<gene>
    <name evidence="3" type="ORF">ABRQ22_02920</name>
</gene>
<evidence type="ECO:0000313" key="3">
    <source>
        <dbReference type="EMBL" id="XCH30654.1"/>
    </source>
</evidence>
<reference evidence="3" key="1">
    <citation type="submission" date="2024-06" db="EMBL/GenBank/DDBJ databases">
        <title>Complete genome sequence of the cellulolytic actinobacterium, Cellulosimicrobium ES-005.</title>
        <authorList>
            <person name="Matthews C.T."/>
            <person name="Underwood K.D."/>
            <person name="Ghanchi K.M."/>
            <person name="Fields S.D."/>
            <person name="Gardner S.G."/>
        </authorList>
    </citation>
    <scope>NUCLEOTIDE SEQUENCE</scope>
    <source>
        <strain evidence="3">ES-005</strain>
    </source>
</reference>
<dbReference type="RefSeq" id="WP_353708511.1">
    <property type="nucleotide sequence ID" value="NZ_CP159290.1"/>
</dbReference>
<feature type="region of interest" description="Disordered" evidence="1">
    <location>
        <begin position="33"/>
        <end position="60"/>
    </location>
</feature>
<dbReference type="PROSITE" id="PS51257">
    <property type="entry name" value="PROKAR_LIPOPROTEIN"/>
    <property type="match status" value="1"/>
</dbReference>
<organism evidence="3">
    <name type="scientific">Cellulosimicrobium sp. ES-005</name>
    <dbReference type="NCBI Taxonomy" id="3163031"/>
    <lineage>
        <taxon>Bacteria</taxon>
        <taxon>Bacillati</taxon>
        <taxon>Actinomycetota</taxon>
        <taxon>Actinomycetes</taxon>
        <taxon>Micrococcales</taxon>
        <taxon>Promicromonosporaceae</taxon>
        <taxon>Cellulosimicrobium</taxon>
    </lineage>
</organism>
<feature type="chain" id="PRO_5043515596" description="DUF5666 domain-containing protein" evidence="2">
    <location>
        <begin position="29"/>
        <end position="124"/>
    </location>
</feature>
<accession>A0AAU8G1B1</accession>
<evidence type="ECO:0000256" key="2">
    <source>
        <dbReference type="SAM" id="SignalP"/>
    </source>
</evidence>